<protein>
    <submittedName>
        <fullName evidence="4">Uncharacterized protein</fullName>
    </submittedName>
</protein>
<keyword evidence="2" id="KW-0812">Transmembrane</keyword>
<sequence length="362" mass="37880">MIPTRYHSYFFGWLLATLPTTAWASKGAKCSSQWAVDACTLAAELLSPCSNGVVDDLQPLATLEAYGSGHHTQCTCSTVVYAAISACALCQEGTWNTWSEWSDGCASTTISAYPLSVPAGTSIPDWAFIDVKSSNNFDVRLAMQAAASGTNVPNHSVTLVRSTETQRSVPTSTTTASLTTSTQSLKSSTTASSSTFPSSILSSPSLSSSTSTSSSSPPVSSSSTSPSTTMAPSSTSSLAPEGNALLKSTTHGIIATVCGAVLLALIAAGATFAIIRKHRLLGTLDVEQAALATGDDMFLPPTPERKWDFVAVPLTPLTASMPQTSPTQMTHAPWFNPPAYSDSILHYLSTGTRSEYNRPGQN</sequence>
<organism evidence="4 5">
    <name type="scientific">Athelia psychrophila</name>
    <dbReference type="NCBI Taxonomy" id="1759441"/>
    <lineage>
        <taxon>Eukaryota</taxon>
        <taxon>Fungi</taxon>
        <taxon>Dikarya</taxon>
        <taxon>Basidiomycota</taxon>
        <taxon>Agaricomycotina</taxon>
        <taxon>Agaricomycetes</taxon>
        <taxon>Agaricomycetidae</taxon>
        <taxon>Atheliales</taxon>
        <taxon>Atheliaceae</taxon>
        <taxon>Athelia</taxon>
    </lineage>
</organism>
<dbReference type="EMBL" id="KV417563">
    <property type="protein sequence ID" value="KZP19561.1"/>
    <property type="molecule type" value="Genomic_DNA"/>
</dbReference>
<evidence type="ECO:0000256" key="2">
    <source>
        <dbReference type="SAM" id="Phobius"/>
    </source>
</evidence>
<evidence type="ECO:0000313" key="4">
    <source>
        <dbReference type="EMBL" id="KZP19561.1"/>
    </source>
</evidence>
<feature type="chain" id="PRO_5007875097" evidence="3">
    <location>
        <begin position="25"/>
        <end position="362"/>
    </location>
</feature>
<name>A0A166I8M5_9AGAM</name>
<feature type="transmembrane region" description="Helical" evidence="2">
    <location>
        <begin position="253"/>
        <end position="275"/>
    </location>
</feature>
<feature type="compositionally biased region" description="Low complexity" evidence="1">
    <location>
        <begin position="170"/>
        <end position="238"/>
    </location>
</feature>
<feature type="region of interest" description="Disordered" evidence="1">
    <location>
        <begin position="160"/>
        <end position="238"/>
    </location>
</feature>
<feature type="signal peptide" evidence="3">
    <location>
        <begin position="1"/>
        <end position="24"/>
    </location>
</feature>
<keyword evidence="2" id="KW-1133">Transmembrane helix</keyword>
<proteinExistence type="predicted"/>
<evidence type="ECO:0000313" key="5">
    <source>
        <dbReference type="Proteomes" id="UP000076532"/>
    </source>
</evidence>
<dbReference type="OrthoDB" id="2576311at2759"/>
<keyword evidence="3" id="KW-0732">Signal</keyword>
<dbReference type="Proteomes" id="UP000076532">
    <property type="component" value="Unassembled WGS sequence"/>
</dbReference>
<keyword evidence="5" id="KW-1185">Reference proteome</keyword>
<gene>
    <name evidence="4" type="ORF">FIBSPDRAFT_932851</name>
</gene>
<keyword evidence="2" id="KW-0472">Membrane</keyword>
<reference evidence="4 5" key="1">
    <citation type="journal article" date="2016" name="Mol. Biol. Evol.">
        <title>Comparative Genomics of Early-Diverging Mushroom-Forming Fungi Provides Insights into the Origins of Lignocellulose Decay Capabilities.</title>
        <authorList>
            <person name="Nagy L.G."/>
            <person name="Riley R."/>
            <person name="Tritt A."/>
            <person name="Adam C."/>
            <person name="Daum C."/>
            <person name="Floudas D."/>
            <person name="Sun H."/>
            <person name="Yadav J.S."/>
            <person name="Pangilinan J."/>
            <person name="Larsson K.H."/>
            <person name="Matsuura K."/>
            <person name="Barry K."/>
            <person name="Labutti K."/>
            <person name="Kuo R."/>
            <person name="Ohm R.A."/>
            <person name="Bhattacharya S.S."/>
            <person name="Shirouzu T."/>
            <person name="Yoshinaga Y."/>
            <person name="Martin F.M."/>
            <person name="Grigoriev I.V."/>
            <person name="Hibbett D.S."/>
        </authorList>
    </citation>
    <scope>NUCLEOTIDE SEQUENCE [LARGE SCALE GENOMIC DNA]</scope>
    <source>
        <strain evidence="4 5">CBS 109695</strain>
    </source>
</reference>
<evidence type="ECO:0000256" key="3">
    <source>
        <dbReference type="SAM" id="SignalP"/>
    </source>
</evidence>
<feature type="compositionally biased region" description="Polar residues" evidence="1">
    <location>
        <begin position="160"/>
        <end position="169"/>
    </location>
</feature>
<dbReference type="AlphaFoldDB" id="A0A166I8M5"/>
<accession>A0A166I8M5</accession>
<evidence type="ECO:0000256" key="1">
    <source>
        <dbReference type="SAM" id="MobiDB-lite"/>
    </source>
</evidence>